<reference evidence="6 7" key="1">
    <citation type="submission" date="2019-07" db="EMBL/GenBank/DDBJ databases">
        <title>Whole genome shotgun sequence of Cerasibacillus quisquiliarum NBRC 102429.</title>
        <authorList>
            <person name="Hosoyama A."/>
            <person name="Uohara A."/>
            <person name="Ohji S."/>
            <person name="Ichikawa N."/>
        </authorList>
    </citation>
    <scope>NUCLEOTIDE SEQUENCE [LARGE SCALE GENOMIC DNA]</scope>
    <source>
        <strain evidence="6 7">NBRC 102429</strain>
    </source>
</reference>
<keyword evidence="4" id="KW-1133">Transmembrane helix</keyword>
<accession>A0A511UZZ9</accession>
<protein>
    <submittedName>
        <fullName evidence="6">Putative transcriptional regulator YvhJ</fullName>
    </submittedName>
</protein>
<comment type="caution">
    <text evidence="6">The sequence shown here is derived from an EMBL/GenBank/DDBJ whole genome shotgun (WGS) entry which is preliminary data.</text>
</comment>
<evidence type="ECO:0000256" key="2">
    <source>
        <dbReference type="ARBA" id="ARBA00022692"/>
    </source>
</evidence>
<keyword evidence="7" id="KW-1185">Reference proteome</keyword>
<dbReference type="OrthoDB" id="27330at2"/>
<dbReference type="PANTHER" id="PTHR33392">
    <property type="entry name" value="POLYISOPRENYL-TEICHOIC ACID--PEPTIDOGLYCAN TEICHOIC ACID TRANSFERASE TAGU"/>
    <property type="match status" value="1"/>
</dbReference>
<evidence type="ECO:0000259" key="5">
    <source>
        <dbReference type="Pfam" id="PF03816"/>
    </source>
</evidence>
<dbReference type="RefSeq" id="WP_146938589.1">
    <property type="nucleotide sequence ID" value="NZ_BJXW01000035.1"/>
</dbReference>
<dbReference type="InterPro" id="IPR050922">
    <property type="entry name" value="LytR/CpsA/Psr_CW_biosynth"/>
</dbReference>
<dbReference type="PANTHER" id="PTHR33392:SF10">
    <property type="entry name" value="POLYISOPRENYL-TEICHOIC ACID--PEPTIDOGLYCAN TEICHOIC ACID TRANSFERASE TAGV"/>
    <property type="match status" value="1"/>
</dbReference>
<dbReference type="EMBL" id="BJXW01000035">
    <property type="protein sequence ID" value="GEN32230.1"/>
    <property type="molecule type" value="Genomic_DNA"/>
</dbReference>
<feature type="domain" description="Cell envelope-related transcriptional attenuator" evidence="5">
    <location>
        <begin position="89"/>
        <end position="239"/>
    </location>
</feature>
<comment type="similarity">
    <text evidence="1">Belongs to the LytR/CpsA/Psr (LCP) family.</text>
</comment>
<dbReference type="NCBIfam" id="TIGR00350">
    <property type="entry name" value="lytR_cpsA_psr"/>
    <property type="match status" value="1"/>
</dbReference>
<evidence type="ECO:0000313" key="6">
    <source>
        <dbReference type="EMBL" id="GEN32230.1"/>
    </source>
</evidence>
<dbReference type="AlphaFoldDB" id="A0A511UZZ9"/>
<dbReference type="Gene3D" id="3.40.630.190">
    <property type="entry name" value="LCP protein"/>
    <property type="match status" value="1"/>
</dbReference>
<dbReference type="InterPro" id="IPR004474">
    <property type="entry name" value="LytR_CpsA_psr"/>
</dbReference>
<gene>
    <name evidence="6" type="primary">yvhJ</name>
    <name evidence="6" type="ORF">CQU01_24680</name>
</gene>
<evidence type="ECO:0000256" key="3">
    <source>
        <dbReference type="ARBA" id="ARBA00022968"/>
    </source>
</evidence>
<evidence type="ECO:0000313" key="7">
    <source>
        <dbReference type="Proteomes" id="UP000321491"/>
    </source>
</evidence>
<dbReference type="GO" id="GO:0071555">
    <property type="term" value="P:cell wall organization"/>
    <property type="evidence" value="ECO:0007669"/>
    <property type="project" value="UniProtKB-KW"/>
</dbReference>
<sequence>MNRLAVKKVKKKRKVRKFVLFTLIIALGLIGFGGYKFYQTYTAASKSYNDLGGREKSKLREEVVTISKDPVSILLMGIEDYSTEGVNGRTDSLMLITFNPKDERMKLLSIPRDTYVEIVGRGTMDKINHAHVFGGKEMTIDTVEKFLDIPVDYYAAVDFDAFIEIIDILGGITVNVPFDFEEKTMAPGSRWVQFYEGPMELNGEEALAFARMRKQDPKGDIGRAERQQEIIKAIVDKATSFNTITKIDDIAETIGNNIETNMRITEGLAFYKAYPNFSPSNIDQIKFESHSERMDGIVYEIADEESVEEVRQILKQHLELTDSDENVFANEALEE</sequence>
<dbReference type="Pfam" id="PF03816">
    <property type="entry name" value="LytR_cpsA_psr"/>
    <property type="match status" value="1"/>
</dbReference>
<organism evidence="6 7">
    <name type="scientific">Cerasibacillus quisquiliarum</name>
    <dbReference type="NCBI Taxonomy" id="227865"/>
    <lineage>
        <taxon>Bacteria</taxon>
        <taxon>Bacillati</taxon>
        <taxon>Bacillota</taxon>
        <taxon>Bacilli</taxon>
        <taxon>Bacillales</taxon>
        <taxon>Bacillaceae</taxon>
        <taxon>Cerasibacillus</taxon>
    </lineage>
</organism>
<name>A0A511UZZ9_9BACI</name>
<keyword evidence="3" id="KW-0735">Signal-anchor</keyword>
<keyword evidence="2" id="KW-0812">Transmembrane</keyword>
<evidence type="ECO:0000256" key="1">
    <source>
        <dbReference type="ARBA" id="ARBA00006068"/>
    </source>
</evidence>
<proteinExistence type="inferred from homology"/>
<dbReference type="Proteomes" id="UP000321491">
    <property type="component" value="Unassembled WGS sequence"/>
</dbReference>
<keyword evidence="4" id="KW-0472">Membrane</keyword>
<evidence type="ECO:0000256" key="4">
    <source>
        <dbReference type="ARBA" id="ARBA00022989"/>
    </source>
</evidence>